<dbReference type="Proteomes" id="UP000027238">
    <property type="component" value="Unassembled WGS sequence"/>
</dbReference>
<feature type="compositionally biased region" description="Polar residues" evidence="1">
    <location>
        <begin position="177"/>
        <end position="187"/>
    </location>
</feature>
<comment type="caution">
    <text evidence="3">The sequence shown here is derived from an EMBL/GenBank/DDBJ whole genome shotgun (WGS) entry which is preliminary data.</text>
</comment>
<keyword evidence="4" id="KW-1185">Reference proteome</keyword>
<dbReference type="SMART" id="SM00317">
    <property type="entry name" value="SET"/>
    <property type="match status" value="1"/>
</dbReference>
<dbReference type="OMA" id="RDITWKT"/>
<evidence type="ECO:0000313" key="4">
    <source>
        <dbReference type="Proteomes" id="UP000027238"/>
    </source>
</evidence>
<gene>
    <name evidence="3" type="ORF">CSUB01_05171</name>
</gene>
<dbReference type="STRING" id="1173701.A0A066X7E8"/>
<organism evidence="3 4">
    <name type="scientific">Colletotrichum sublineola</name>
    <name type="common">Sorghum anthracnose fungus</name>
    <dbReference type="NCBI Taxonomy" id="1173701"/>
    <lineage>
        <taxon>Eukaryota</taxon>
        <taxon>Fungi</taxon>
        <taxon>Dikarya</taxon>
        <taxon>Ascomycota</taxon>
        <taxon>Pezizomycotina</taxon>
        <taxon>Sordariomycetes</taxon>
        <taxon>Hypocreomycetidae</taxon>
        <taxon>Glomerellales</taxon>
        <taxon>Glomerellaceae</taxon>
        <taxon>Colletotrichum</taxon>
        <taxon>Colletotrichum graminicola species complex</taxon>
    </lineage>
</organism>
<protein>
    <recommendedName>
        <fullName evidence="2">SET domain-containing protein</fullName>
    </recommendedName>
</protein>
<dbReference type="Pfam" id="PF00856">
    <property type="entry name" value="SET"/>
    <property type="match status" value="1"/>
</dbReference>
<dbReference type="CDD" id="cd20071">
    <property type="entry name" value="SET_SMYD"/>
    <property type="match status" value="1"/>
</dbReference>
<dbReference type="Gene3D" id="2.170.270.10">
    <property type="entry name" value="SET domain"/>
    <property type="match status" value="1"/>
</dbReference>
<dbReference type="InterPro" id="IPR046341">
    <property type="entry name" value="SET_dom_sf"/>
</dbReference>
<dbReference type="InterPro" id="IPR001214">
    <property type="entry name" value="SET_dom"/>
</dbReference>
<evidence type="ECO:0000259" key="2">
    <source>
        <dbReference type="PROSITE" id="PS50280"/>
    </source>
</evidence>
<dbReference type="PANTHER" id="PTHR47332">
    <property type="entry name" value="SET DOMAIN-CONTAINING PROTEIN 5"/>
    <property type="match status" value="1"/>
</dbReference>
<evidence type="ECO:0000256" key="1">
    <source>
        <dbReference type="SAM" id="MobiDB-lite"/>
    </source>
</evidence>
<dbReference type="OrthoDB" id="3180714at2759"/>
<name>A0A066X7E8_COLSU</name>
<dbReference type="EMBL" id="JMSE01001369">
    <property type="protein sequence ID" value="KDN61950.1"/>
    <property type="molecule type" value="Genomic_DNA"/>
</dbReference>
<dbReference type="PANTHER" id="PTHR47332:SF4">
    <property type="entry name" value="SET DOMAIN-CONTAINING PROTEIN 5"/>
    <property type="match status" value="1"/>
</dbReference>
<proteinExistence type="predicted"/>
<feature type="region of interest" description="Disordered" evidence="1">
    <location>
        <begin position="159"/>
        <end position="189"/>
    </location>
</feature>
<dbReference type="PROSITE" id="PS50280">
    <property type="entry name" value="SET"/>
    <property type="match status" value="1"/>
</dbReference>
<sequence length="406" mass="44883">MSETLVLDTGLDQGDFSPKGELSPVLTSPGFLATHLEGSSCCSGSYDDLYVGISGPMSKARIHPISLDAMLDMDPESVNSILQLTEPLEVSTIIRSAHLRWWDVDEAQQVKNGLREFAILIGMKLPPIAIRDITWKTVYVARNLHVGYEPEKPEVYEVAHDDDDDDDHTLLSPGVGPSNSCSNSDGSVATPLSDIDDSVSLVPAGLPLLTLDGSNGTIERSVIFANEFFEIRRSPTAGWGAFAIKKLRRGDQILTEKALYHAKHENVTCSVQALPEKERAVANDMFAHYSRDGETLEEAIWSTNSFVSRLPIKSDARGVTSLRPGYVAGLFPVAGRFNHSCFPKVRFRFRPEHDALVFTVRDWVVEAGDELTISYGKDPSVLYYKYGFGCQCGYCRGFDPMTSEWY</sequence>
<evidence type="ECO:0000313" key="3">
    <source>
        <dbReference type="EMBL" id="KDN61950.1"/>
    </source>
</evidence>
<reference evidence="4" key="1">
    <citation type="journal article" date="2014" name="Genome Announc.">
        <title>Draft genome sequence of Colletotrichum sublineola, a destructive pathogen of cultivated sorghum.</title>
        <authorList>
            <person name="Baroncelli R."/>
            <person name="Sanz-Martin J.M."/>
            <person name="Rech G.E."/>
            <person name="Sukno S.A."/>
            <person name="Thon M.R."/>
        </authorList>
    </citation>
    <scope>NUCLEOTIDE SEQUENCE [LARGE SCALE GENOMIC DNA]</scope>
    <source>
        <strain evidence="4">TX430BB</strain>
    </source>
</reference>
<dbReference type="SUPFAM" id="SSF82199">
    <property type="entry name" value="SET domain"/>
    <property type="match status" value="1"/>
</dbReference>
<dbReference type="InterPro" id="IPR053185">
    <property type="entry name" value="SET_domain_protein"/>
</dbReference>
<dbReference type="HOGENOM" id="CLU_776137_0_0_1"/>
<dbReference type="AlphaFoldDB" id="A0A066X7E8"/>
<feature type="domain" description="SET" evidence="2">
    <location>
        <begin position="227"/>
        <end position="376"/>
    </location>
</feature>
<accession>A0A066X7E8</accession>
<dbReference type="eggNOG" id="ENOG502SBR1">
    <property type="taxonomic scope" value="Eukaryota"/>
</dbReference>